<protein>
    <recommendedName>
        <fullName evidence="3">F-box domain-containing protein</fullName>
    </recommendedName>
</protein>
<gene>
    <name evidence="1" type="ORF">K435DRAFT_471301</name>
</gene>
<dbReference type="CDD" id="cd09917">
    <property type="entry name" value="F-box_SF"/>
    <property type="match status" value="1"/>
</dbReference>
<dbReference type="Proteomes" id="UP000297245">
    <property type="component" value="Unassembled WGS sequence"/>
</dbReference>
<keyword evidence="2" id="KW-1185">Reference proteome</keyword>
<sequence length="283" mass="32840">MDVHSIAMPQYLPGDVLLTVSGYLDARSVARFSQAHRPMHDILHSDHGGRERFKIEAEKLGMEIGPIPRSLQNVPSATLIDMLKRYCYNLTHLMYQRREIIPLRSSVSTSEWLDHYAPTKERPYFNVHNYMGESGGCFYHVCHRSQSTEARLEIVQFPSIRKGLNSQYTQIEHEGYILGVANDPLQDLVVILTRQPDAENSFAFRFYRLSNATIFRQPFYLQTDWPSNIKVLQFEVCGDRIAINVARWSRYCWDQLHFPLLVINWQTNMLSPVGGNFSRFQVP</sequence>
<dbReference type="AlphaFoldDB" id="A0A4S8KZZ6"/>
<evidence type="ECO:0000313" key="1">
    <source>
        <dbReference type="EMBL" id="THU81580.1"/>
    </source>
</evidence>
<name>A0A4S8KZZ6_DENBC</name>
<evidence type="ECO:0008006" key="3">
    <source>
        <dbReference type="Google" id="ProtNLM"/>
    </source>
</evidence>
<reference evidence="1 2" key="1">
    <citation type="journal article" date="2019" name="Nat. Ecol. Evol.">
        <title>Megaphylogeny resolves global patterns of mushroom evolution.</title>
        <authorList>
            <person name="Varga T."/>
            <person name="Krizsan K."/>
            <person name="Foldi C."/>
            <person name="Dima B."/>
            <person name="Sanchez-Garcia M."/>
            <person name="Sanchez-Ramirez S."/>
            <person name="Szollosi G.J."/>
            <person name="Szarkandi J.G."/>
            <person name="Papp V."/>
            <person name="Albert L."/>
            <person name="Andreopoulos W."/>
            <person name="Angelini C."/>
            <person name="Antonin V."/>
            <person name="Barry K.W."/>
            <person name="Bougher N.L."/>
            <person name="Buchanan P."/>
            <person name="Buyck B."/>
            <person name="Bense V."/>
            <person name="Catcheside P."/>
            <person name="Chovatia M."/>
            <person name="Cooper J."/>
            <person name="Damon W."/>
            <person name="Desjardin D."/>
            <person name="Finy P."/>
            <person name="Geml J."/>
            <person name="Haridas S."/>
            <person name="Hughes K."/>
            <person name="Justo A."/>
            <person name="Karasinski D."/>
            <person name="Kautmanova I."/>
            <person name="Kiss B."/>
            <person name="Kocsube S."/>
            <person name="Kotiranta H."/>
            <person name="LaButti K.M."/>
            <person name="Lechner B.E."/>
            <person name="Liimatainen K."/>
            <person name="Lipzen A."/>
            <person name="Lukacs Z."/>
            <person name="Mihaltcheva S."/>
            <person name="Morgado L.N."/>
            <person name="Niskanen T."/>
            <person name="Noordeloos M.E."/>
            <person name="Ohm R.A."/>
            <person name="Ortiz-Santana B."/>
            <person name="Ovrebo C."/>
            <person name="Racz N."/>
            <person name="Riley R."/>
            <person name="Savchenko A."/>
            <person name="Shiryaev A."/>
            <person name="Soop K."/>
            <person name="Spirin V."/>
            <person name="Szebenyi C."/>
            <person name="Tomsovsky M."/>
            <person name="Tulloss R.E."/>
            <person name="Uehling J."/>
            <person name="Grigoriev I.V."/>
            <person name="Vagvolgyi C."/>
            <person name="Papp T."/>
            <person name="Martin F.M."/>
            <person name="Miettinen O."/>
            <person name="Hibbett D.S."/>
            <person name="Nagy L.G."/>
        </authorList>
    </citation>
    <scope>NUCLEOTIDE SEQUENCE [LARGE SCALE GENOMIC DNA]</scope>
    <source>
        <strain evidence="1 2">CBS 962.96</strain>
    </source>
</reference>
<evidence type="ECO:0000313" key="2">
    <source>
        <dbReference type="Proteomes" id="UP000297245"/>
    </source>
</evidence>
<organism evidence="1 2">
    <name type="scientific">Dendrothele bispora (strain CBS 962.96)</name>
    <dbReference type="NCBI Taxonomy" id="1314807"/>
    <lineage>
        <taxon>Eukaryota</taxon>
        <taxon>Fungi</taxon>
        <taxon>Dikarya</taxon>
        <taxon>Basidiomycota</taxon>
        <taxon>Agaricomycotina</taxon>
        <taxon>Agaricomycetes</taxon>
        <taxon>Agaricomycetidae</taxon>
        <taxon>Agaricales</taxon>
        <taxon>Agaricales incertae sedis</taxon>
        <taxon>Dendrothele</taxon>
    </lineage>
</organism>
<proteinExistence type="predicted"/>
<dbReference type="EMBL" id="ML179796">
    <property type="protein sequence ID" value="THU81580.1"/>
    <property type="molecule type" value="Genomic_DNA"/>
</dbReference>
<accession>A0A4S8KZZ6</accession>